<protein>
    <submittedName>
        <fullName evidence="3">Nucleotide-binding universal stress protein, UspA family</fullName>
    </submittedName>
</protein>
<evidence type="ECO:0000313" key="3">
    <source>
        <dbReference type="EMBL" id="SNT37056.1"/>
    </source>
</evidence>
<accession>A0A239M2Y6</accession>
<dbReference type="CDD" id="cd00293">
    <property type="entry name" value="USP-like"/>
    <property type="match status" value="1"/>
</dbReference>
<dbReference type="Proteomes" id="UP000198426">
    <property type="component" value="Unassembled WGS sequence"/>
</dbReference>
<dbReference type="PRINTS" id="PR01438">
    <property type="entry name" value="UNVRSLSTRESS"/>
</dbReference>
<reference evidence="3 4" key="1">
    <citation type="submission" date="2017-06" db="EMBL/GenBank/DDBJ databases">
        <authorList>
            <person name="Kim H.J."/>
            <person name="Triplett B.A."/>
        </authorList>
    </citation>
    <scope>NUCLEOTIDE SEQUENCE [LARGE SCALE GENOMIC DNA]</scope>
    <source>
        <strain evidence="3 4">DSM 29339</strain>
    </source>
</reference>
<dbReference type="InterPro" id="IPR014729">
    <property type="entry name" value="Rossmann-like_a/b/a_fold"/>
</dbReference>
<dbReference type="SUPFAM" id="SSF52402">
    <property type="entry name" value="Adenine nucleotide alpha hydrolases-like"/>
    <property type="match status" value="1"/>
</dbReference>
<dbReference type="PANTHER" id="PTHR46268:SF6">
    <property type="entry name" value="UNIVERSAL STRESS PROTEIN UP12"/>
    <property type="match status" value="1"/>
</dbReference>
<gene>
    <name evidence="3" type="ORF">SAMN05421757_11257</name>
</gene>
<dbReference type="Pfam" id="PF00582">
    <property type="entry name" value="Usp"/>
    <property type="match status" value="1"/>
</dbReference>
<dbReference type="InterPro" id="IPR006015">
    <property type="entry name" value="Universal_stress_UspA"/>
</dbReference>
<proteinExistence type="inferred from homology"/>
<comment type="similarity">
    <text evidence="1">Belongs to the universal stress protein A family.</text>
</comment>
<dbReference type="InterPro" id="IPR006016">
    <property type="entry name" value="UspA"/>
</dbReference>
<dbReference type="PANTHER" id="PTHR46268">
    <property type="entry name" value="STRESS RESPONSE PROTEIN NHAX"/>
    <property type="match status" value="1"/>
</dbReference>
<evidence type="ECO:0000256" key="1">
    <source>
        <dbReference type="ARBA" id="ARBA00008791"/>
    </source>
</evidence>
<feature type="domain" description="UspA" evidence="2">
    <location>
        <begin position="1"/>
        <end position="144"/>
    </location>
</feature>
<organism evidence="3 4">
    <name type="scientific">Tropicimonas sediminicola</name>
    <dbReference type="NCBI Taxonomy" id="1031541"/>
    <lineage>
        <taxon>Bacteria</taxon>
        <taxon>Pseudomonadati</taxon>
        <taxon>Pseudomonadota</taxon>
        <taxon>Alphaproteobacteria</taxon>
        <taxon>Rhodobacterales</taxon>
        <taxon>Roseobacteraceae</taxon>
        <taxon>Tropicimonas</taxon>
    </lineage>
</organism>
<dbReference type="EMBL" id="FZOY01000012">
    <property type="protein sequence ID" value="SNT37056.1"/>
    <property type="molecule type" value="Genomic_DNA"/>
</dbReference>
<evidence type="ECO:0000259" key="2">
    <source>
        <dbReference type="Pfam" id="PF00582"/>
    </source>
</evidence>
<evidence type="ECO:0000313" key="4">
    <source>
        <dbReference type="Proteomes" id="UP000198426"/>
    </source>
</evidence>
<name>A0A239M2Y6_9RHOB</name>
<dbReference type="Gene3D" id="3.40.50.620">
    <property type="entry name" value="HUPs"/>
    <property type="match status" value="1"/>
</dbReference>
<dbReference type="RefSeq" id="WP_089235337.1">
    <property type="nucleotide sequence ID" value="NZ_FZOY01000012.1"/>
</dbReference>
<keyword evidence="4" id="KW-1185">Reference proteome</keyword>
<dbReference type="OrthoDB" id="5186731at2"/>
<sequence>MTRKIILGYDDSESAKSALVFASNLAKSEDAELVVAHVLEWSPYSFLTPDELAERHKRRKEELNRAETALLAPAMEELARRGVQASTVLRYGHIAETICDIIEEIGASQVVIGRTGHSSISSRLFGSVAGTLAQASPVPVTIVP</sequence>
<dbReference type="AlphaFoldDB" id="A0A239M2Y6"/>